<evidence type="ECO:0000256" key="5">
    <source>
        <dbReference type="ARBA" id="ARBA00022842"/>
    </source>
</evidence>
<evidence type="ECO:0000256" key="6">
    <source>
        <dbReference type="RuleBase" id="RU004466"/>
    </source>
</evidence>
<keyword evidence="5" id="KW-0460">Magnesium</keyword>
<dbReference type="EMBL" id="FQZK01000008">
    <property type="protein sequence ID" value="SHJ67391.1"/>
    <property type="molecule type" value="Genomic_DNA"/>
</dbReference>
<dbReference type="InterPro" id="IPR000092">
    <property type="entry name" value="Polyprenyl_synt"/>
</dbReference>
<dbReference type="PROSITE" id="PS00444">
    <property type="entry name" value="POLYPRENYL_SYNTHASE_2"/>
    <property type="match status" value="1"/>
</dbReference>
<comment type="cofactor">
    <cofactor evidence="1">
        <name>Mg(2+)</name>
        <dbReference type="ChEBI" id="CHEBI:18420"/>
    </cofactor>
</comment>
<dbReference type="Pfam" id="PF00348">
    <property type="entry name" value="polyprenyl_synt"/>
    <property type="match status" value="1"/>
</dbReference>
<dbReference type="GO" id="GO:0008299">
    <property type="term" value="P:isoprenoid biosynthetic process"/>
    <property type="evidence" value="ECO:0007669"/>
    <property type="project" value="InterPro"/>
</dbReference>
<gene>
    <name evidence="7" type="ORF">SAMN05421803_108115</name>
</gene>
<dbReference type="AlphaFoldDB" id="A0A1M6L865"/>
<dbReference type="STRING" id="758803.SAMN05421803_108115"/>
<dbReference type="Gene3D" id="1.10.600.10">
    <property type="entry name" value="Farnesyl Diphosphate Synthase"/>
    <property type="match status" value="1"/>
</dbReference>
<protein>
    <submittedName>
        <fullName evidence="7">Geranylgeranyl diphosphate synthase, type I</fullName>
    </submittedName>
</protein>
<evidence type="ECO:0000256" key="2">
    <source>
        <dbReference type="ARBA" id="ARBA00006706"/>
    </source>
</evidence>
<dbReference type="InterPro" id="IPR033749">
    <property type="entry name" value="Polyprenyl_synt_CS"/>
</dbReference>
<evidence type="ECO:0000256" key="4">
    <source>
        <dbReference type="ARBA" id="ARBA00022723"/>
    </source>
</evidence>
<reference evidence="7 8" key="1">
    <citation type="submission" date="2016-11" db="EMBL/GenBank/DDBJ databases">
        <authorList>
            <person name="Jaros S."/>
            <person name="Januszkiewicz K."/>
            <person name="Wedrychowicz H."/>
        </authorList>
    </citation>
    <scope>NUCLEOTIDE SEQUENCE [LARGE SCALE GENOMIC DNA]</scope>
    <source>
        <strain evidence="7 8">CGMCC 4.5723</strain>
    </source>
</reference>
<keyword evidence="4" id="KW-0479">Metal-binding</keyword>
<dbReference type="OrthoDB" id="4497239at2"/>
<comment type="similarity">
    <text evidence="2 6">Belongs to the FPP/GGPP synthase family.</text>
</comment>
<keyword evidence="8" id="KW-1185">Reference proteome</keyword>
<evidence type="ECO:0000313" key="7">
    <source>
        <dbReference type="EMBL" id="SHJ67391.1"/>
    </source>
</evidence>
<keyword evidence="3 6" id="KW-0808">Transferase</keyword>
<accession>A0A1M6L865</accession>
<evidence type="ECO:0000256" key="1">
    <source>
        <dbReference type="ARBA" id="ARBA00001946"/>
    </source>
</evidence>
<dbReference type="CDD" id="cd00685">
    <property type="entry name" value="Trans_IPPS_HT"/>
    <property type="match status" value="1"/>
</dbReference>
<dbReference type="Proteomes" id="UP000184452">
    <property type="component" value="Unassembled WGS sequence"/>
</dbReference>
<dbReference type="PANTHER" id="PTHR12001">
    <property type="entry name" value="GERANYLGERANYL PYROPHOSPHATE SYNTHASE"/>
    <property type="match status" value="1"/>
</dbReference>
<proteinExistence type="inferred from homology"/>
<dbReference type="SFLD" id="SFLDS00005">
    <property type="entry name" value="Isoprenoid_Synthase_Type_I"/>
    <property type="match status" value="1"/>
</dbReference>
<dbReference type="RefSeq" id="WP_073379987.1">
    <property type="nucleotide sequence ID" value="NZ_FQZK01000008.1"/>
</dbReference>
<evidence type="ECO:0000313" key="8">
    <source>
        <dbReference type="Proteomes" id="UP000184452"/>
    </source>
</evidence>
<sequence>MPEPPGQALFRARVDAELEAFARQETEQLLAVDADLLPVAEQLTAAVSGGKRLRAAFCYWGWRAAGQPDSDALVRAAAAMELVHAAAVVHDDLIDESPTRHGAPSAHAALRAALAGGTRPQARSRALALLTGDLLMAWAGQMFLLCGLPAAYLSRARGPWSTMARELVAGECLEVLRTGSRPDTDRSLQVIRYKTAKYTVEHPLHIGGALAGAPRALMEAFTSYGIPLGEAFQLRDDLLGLFGDPAHTGKSNLDDARGDRPTVLFAQTWSAATAAERRELRGLLGRRDLDEAGLSRVRAIARRTGAPERVEEMITLRTGEATAALARAGLPGEAATALTHMAALAADRQN</sequence>
<dbReference type="InterPro" id="IPR008949">
    <property type="entry name" value="Isoprenoid_synthase_dom_sf"/>
</dbReference>
<organism evidence="7 8">
    <name type="scientific">Nocardiopsis flavescens</name>
    <dbReference type="NCBI Taxonomy" id="758803"/>
    <lineage>
        <taxon>Bacteria</taxon>
        <taxon>Bacillati</taxon>
        <taxon>Actinomycetota</taxon>
        <taxon>Actinomycetes</taxon>
        <taxon>Streptosporangiales</taxon>
        <taxon>Nocardiopsidaceae</taxon>
        <taxon>Nocardiopsis</taxon>
    </lineage>
</organism>
<evidence type="ECO:0000256" key="3">
    <source>
        <dbReference type="ARBA" id="ARBA00022679"/>
    </source>
</evidence>
<dbReference type="GO" id="GO:0004659">
    <property type="term" value="F:prenyltransferase activity"/>
    <property type="evidence" value="ECO:0007669"/>
    <property type="project" value="InterPro"/>
</dbReference>
<dbReference type="PANTHER" id="PTHR12001:SF85">
    <property type="entry name" value="SHORT CHAIN ISOPRENYL DIPHOSPHATE SYNTHASE"/>
    <property type="match status" value="1"/>
</dbReference>
<name>A0A1M6L865_9ACTN</name>
<dbReference type="SUPFAM" id="SSF48576">
    <property type="entry name" value="Terpenoid synthases"/>
    <property type="match status" value="1"/>
</dbReference>
<dbReference type="GO" id="GO:0046872">
    <property type="term" value="F:metal ion binding"/>
    <property type="evidence" value="ECO:0007669"/>
    <property type="project" value="UniProtKB-KW"/>
</dbReference>